<organism evidence="1 2">
    <name type="scientific">Enterococcus phage SSsP-1</name>
    <dbReference type="NCBI Taxonomy" id="2859527"/>
    <lineage>
        <taxon>Viruses</taxon>
        <taxon>Duplodnaviria</taxon>
        <taxon>Heunggongvirae</taxon>
        <taxon>Uroviricota</taxon>
        <taxon>Caudoviricetes</taxon>
        <taxon>Saphexavirus</taxon>
        <taxon>Saphexavirus SSsP1</taxon>
    </lineage>
</organism>
<dbReference type="EMBL" id="MZ333457">
    <property type="protein sequence ID" value="QYI86627.1"/>
    <property type="molecule type" value="Genomic_DNA"/>
</dbReference>
<sequence length="37" mass="4657">MQLGLKAFHKIRWRLFRSDFLKTRKRKALEMFSQKLF</sequence>
<dbReference type="Proteomes" id="UP000827296">
    <property type="component" value="Segment"/>
</dbReference>
<name>A0AAE7WEQ1_9CAUD</name>
<evidence type="ECO:0000313" key="2">
    <source>
        <dbReference type="Proteomes" id="UP000827296"/>
    </source>
</evidence>
<keyword evidence="2" id="KW-1185">Reference proteome</keyword>
<proteinExistence type="predicted"/>
<reference evidence="1 2" key="1">
    <citation type="journal article" date="2022" name="Viruses">
        <title>Two Novel Lytic Bacteriophages Infecting Enterococcus spp. Are Promising Candidates for Targeted Antibacterial Therapy.</title>
        <authorList>
            <person name="Tkachev P.V."/>
            <person name="Pchelin I.M."/>
            <person name="Azarov D.V."/>
            <person name="Gorshkov A.N."/>
            <person name="Shamova O.V."/>
            <person name="Dmitriev A.V."/>
            <person name="Goncharov A.E."/>
        </authorList>
    </citation>
    <scope>NUCLEOTIDE SEQUENCE [LARGE SCALE GENOMIC DNA]</scope>
</reference>
<accession>A0AAE7WEQ1</accession>
<evidence type="ECO:0000313" key="1">
    <source>
        <dbReference type="EMBL" id="QYI86627.1"/>
    </source>
</evidence>
<protein>
    <submittedName>
        <fullName evidence="1">Uncharacterized protein</fullName>
    </submittedName>
</protein>